<reference evidence="2" key="1">
    <citation type="submission" date="2021-01" db="EMBL/GenBank/DDBJ databases">
        <authorList>
            <person name="Corre E."/>
            <person name="Pelletier E."/>
            <person name="Niang G."/>
            <person name="Scheremetjew M."/>
            <person name="Finn R."/>
            <person name="Kale V."/>
            <person name="Holt S."/>
            <person name="Cochrane G."/>
            <person name="Meng A."/>
            <person name="Brown T."/>
            <person name="Cohen L."/>
        </authorList>
    </citation>
    <scope>NUCLEOTIDE SEQUENCE</scope>
    <source>
        <strain evidence="2">UIO037</strain>
    </source>
</reference>
<dbReference type="Pfam" id="PF01549">
    <property type="entry name" value="ShK"/>
    <property type="match status" value="2"/>
</dbReference>
<accession>A0A6T8ATJ5</accession>
<name>A0A6T8ATJ5_9EUKA</name>
<feature type="domain" description="ShKT" evidence="1">
    <location>
        <begin position="14"/>
        <end position="48"/>
    </location>
</feature>
<protein>
    <recommendedName>
        <fullName evidence="1">ShKT domain-containing protein</fullName>
    </recommendedName>
</protein>
<evidence type="ECO:0000313" key="2">
    <source>
        <dbReference type="EMBL" id="CAE2239750.1"/>
    </source>
</evidence>
<proteinExistence type="predicted"/>
<dbReference type="SMART" id="SM00254">
    <property type="entry name" value="ShKT"/>
    <property type="match status" value="2"/>
</dbReference>
<dbReference type="AlphaFoldDB" id="A0A6T8ATJ5"/>
<sequence>MHKLMVLLGLREICRNANPSCADWAAQGECERNAAFMSASCRKSCSLCGENATVDETVACKDLSPAHDCQYWATMGQCYDNAAFMTANCAKACGACATEGADDADNADKDEL</sequence>
<organism evidence="2">
    <name type="scientific">Prymnesium polylepis</name>
    <dbReference type="NCBI Taxonomy" id="72548"/>
    <lineage>
        <taxon>Eukaryota</taxon>
        <taxon>Haptista</taxon>
        <taxon>Haptophyta</taxon>
        <taxon>Prymnesiophyceae</taxon>
        <taxon>Prymnesiales</taxon>
        <taxon>Prymnesiaceae</taxon>
        <taxon>Prymnesium</taxon>
    </lineage>
</organism>
<gene>
    <name evidence="2" type="ORF">CPOL0286_LOCUS12747</name>
</gene>
<dbReference type="Gene3D" id="1.10.10.1940">
    <property type="match status" value="2"/>
</dbReference>
<dbReference type="EMBL" id="HBKO01027727">
    <property type="protein sequence ID" value="CAE2239750.1"/>
    <property type="molecule type" value="Transcribed_RNA"/>
</dbReference>
<dbReference type="PROSITE" id="PS51670">
    <property type="entry name" value="SHKT"/>
    <property type="match status" value="2"/>
</dbReference>
<evidence type="ECO:0000259" key="1">
    <source>
        <dbReference type="PROSITE" id="PS51670"/>
    </source>
</evidence>
<feature type="domain" description="ShKT" evidence="1">
    <location>
        <begin position="60"/>
        <end position="96"/>
    </location>
</feature>
<dbReference type="InterPro" id="IPR003582">
    <property type="entry name" value="ShKT_dom"/>
</dbReference>